<dbReference type="CDD" id="cd00075">
    <property type="entry name" value="HATPase"/>
    <property type="match status" value="1"/>
</dbReference>
<dbReference type="Gene3D" id="3.40.190.10">
    <property type="entry name" value="Periplasmic binding protein-like II"/>
    <property type="match status" value="2"/>
</dbReference>
<evidence type="ECO:0000259" key="8">
    <source>
        <dbReference type="PROSITE" id="PS50112"/>
    </source>
</evidence>
<feature type="transmembrane region" description="Helical" evidence="5">
    <location>
        <begin position="37"/>
        <end position="58"/>
    </location>
</feature>
<dbReference type="CDD" id="cd00156">
    <property type="entry name" value="REC"/>
    <property type="match status" value="1"/>
</dbReference>
<comment type="catalytic activity">
    <reaction evidence="1">
        <text>ATP + protein L-histidine = ADP + protein N-phospho-L-histidine.</text>
        <dbReference type="EC" id="2.7.13.3"/>
    </reaction>
</comment>
<feature type="modified residue" description="4-aspartylphosphate" evidence="4">
    <location>
        <position position="790"/>
    </location>
</feature>
<dbReference type="InterPro" id="IPR035965">
    <property type="entry name" value="PAS-like_dom_sf"/>
</dbReference>
<sequence length="865" mass="98392">MDSKNPGTIYLSPSKTKNYPHKYKFISLVTTFNPWRFFSLPVIPFLIFILINISFITAGNGQENLSVKVGVYENKPKIFTDSNGRVAGFWPDLLAYIANKENWDITYIHGTWNEGLERLLANNIDIMPDVAFTEERANLYAFSKSPVLISWSRLYIKKNVTDIKSIRDLENKTIAVLKGSVNFECTGGIKELLQKFNINCTFLEFEDYNNAFEAVKNNLADACVTNRNFGNKNEKRFNLKKTAIIFQPININFAFTKNASLPHNFSERIDHHMEQLLKDNTSFYYQLLEKYFETKIAQKTIEVFPVWIKIVLKSIGGILAFLVLVIFISRVQSKKQTAEIKIKNKALQKSEAHLRTLIETIPDLIWLKDPDGVYLACNPKFERFFGAKETDIVGKTDYDFVDKKMADFFRENDRMAMAAGMPTMNEEEIIFNDDGHKELLETVKTPMYDSDDKLIGVLGIGRDFTRRKQAEQEKIIAQKIAAEHKKLALVGQIAGKMAHDFNNILSIIMGHTDLSLMECKDLKTRKTLELILQQTLKGRNLTKNLVAFAKDQDPKQKFFKLNAKLDLVLNLLNKDLEELELIKEYKPEVPELLADPGMIEHALVNIIQNSIHALSMTENPKIIIRTYCSDNNIIVEIEDNGCGIPEEHLEKIYEPAFTLKGSCDLTGSYKKNIKGTGYGMANVKKYIEQHKGNISIKSQSGTGTGTGTKVIISLPVIKKFLTKEEKTELQKTKLQFGKNILIVEDEAAISEVQHRILTQAPCHHTADIASNGRTAIDLLKNNKYDLISLDYILPGNMNGIHIYNHIRETDKAVPILFISGNIDFLESIKEIKQKDANIDHLSKPCQNKDYVDAINRLLENALPAQ</sequence>
<dbReference type="Pfam" id="PF00072">
    <property type="entry name" value="Response_reg"/>
    <property type="match status" value="1"/>
</dbReference>
<proteinExistence type="predicted"/>
<dbReference type="PROSITE" id="PS50113">
    <property type="entry name" value="PAC"/>
    <property type="match status" value="1"/>
</dbReference>
<organism evidence="10 11">
    <name type="scientific">Desulfobacula phenolica</name>
    <dbReference type="NCBI Taxonomy" id="90732"/>
    <lineage>
        <taxon>Bacteria</taxon>
        <taxon>Pseudomonadati</taxon>
        <taxon>Thermodesulfobacteriota</taxon>
        <taxon>Desulfobacteria</taxon>
        <taxon>Desulfobacterales</taxon>
        <taxon>Desulfobacteraceae</taxon>
        <taxon>Desulfobacula</taxon>
    </lineage>
</organism>
<dbReference type="InterPro" id="IPR003661">
    <property type="entry name" value="HisK_dim/P_dom"/>
</dbReference>
<dbReference type="SUPFAM" id="SSF52172">
    <property type="entry name" value="CheY-like"/>
    <property type="match status" value="1"/>
</dbReference>
<dbReference type="SMART" id="SM00388">
    <property type="entry name" value="HisKA"/>
    <property type="match status" value="1"/>
</dbReference>
<dbReference type="EC" id="2.7.13.3" evidence="2"/>
<dbReference type="EMBL" id="FNLL01000006">
    <property type="protein sequence ID" value="SDU31684.1"/>
    <property type="molecule type" value="Genomic_DNA"/>
</dbReference>
<feature type="domain" description="Response regulatory" evidence="7">
    <location>
        <begin position="739"/>
        <end position="858"/>
    </location>
</feature>
<dbReference type="PROSITE" id="PS50110">
    <property type="entry name" value="RESPONSE_REGULATORY"/>
    <property type="match status" value="1"/>
</dbReference>
<dbReference type="Pfam" id="PF08448">
    <property type="entry name" value="PAS_4"/>
    <property type="match status" value="1"/>
</dbReference>
<dbReference type="InterPro" id="IPR003594">
    <property type="entry name" value="HATPase_dom"/>
</dbReference>
<feature type="transmembrane region" description="Helical" evidence="5">
    <location>
        <begin position="306"/>
        <end position="328"/>
    </location>
</feature>
<dbReference type="SMART" id="SM00091">
    <property type="entry name" value="PAS"/>
    <property type="match status" value="1"/>
</dbReference>
<dbReference type="PRINTS" id="PR00344">
    <property type="entry name" value="BCTRLSENSOR"/>
</dbReference>
<evidence type="ECO:0000256" key="4">
    <source>
        <dbReference type="PROSITE-ProRule" id="PRU00169"/>
    </source>
</evidence>
<dbReference type="InterPro" id="IPR013656">
    <property type="entry name" value="PAS_4"/>
</dbReference>
<dbReference type="SUPFAM" id="SSF53850">
    <property type="entry name" value="Periplasmic binding protein-like II"/>
    <property type="match status" value="1"/>
</dbReference>
<keyword evidence="3 4" id="KW-0597">Phosphoprotein</keyword>
<dbReference type="InterPro" id="IPR000700">
    <property type="entry name" value="PAS-assoc_C"/>
</dbReference>
<dbReference type="InterPro" id="IPR036097">
    <property type="entry name" value="HisK_dim/P_sf"/>
</dbReference>
<dbReference type="InterPro" id="IPR005467">
    <property type="entry name" value="His_kinase_dom"/>
</dbReference>
<dbReference type="PANTHER" id="PTHR43065:SF42">
    <property type="entry name" value="TWO-COMPONENT SENSOR PPRA"/>
    <property type="match status" value="1"/>
</dbReference>
<dbReference type="SMART" id="SM00387">
    <property type="entry name" value="HATPase_c"/>
    <property type="match status" value="1"/>
</dbReference>
<evidence type="ECO:0000256" key="2">
    <source>
        <dbReference type="ARBA" id="ARBA00012438"/>
    </source>
</evidence>
<dbReference type="InterPro" id="IPR036890">
    <property type="entry name" value="HATPase_C_sf"/>
</dbReference>
<evidence type="ECO:0000259" key="9">
    <source>
        <dbReference type="PROSITE" id="PS50113"/>
    </source>
</evidence>
<dbReference type="CDD" id="cd00130">
    <property type="entry name" value="PAS"/>
    <property type="match status" value="1"/>
</dbReference>
<evidence type="ECO:0000259" key="7">
    <source>
        <dbReference type="PROSITE" id="PS50110"/>
    </source>
</evidence>
<accession>A0A1H2HIP0</accession>
<protein>
    <recommendedName>
        <fullName evidence="2">histidine kinase</fullName>
        <ecNumber evidence="2">2.7.13.3</ecNumber>
    </recommendedName>
</protein>
<dbReference type="PROSITE" id="PS50109">
    <property type="entry name" value="HIS_KIN"/>
    <property type="match status" value="1"/>
</dbReference>
<evidence type="ECO:0000256" key="3">
    <source>
        <dbReference type="ARBA" id="ARBA00022553"/>
    </source>
</evidence>
<dbReference type="NCBIfam" id="TIGR00229">
    <property type="entry name" value="sensory_box"/>
    <property type="match status" value="1"/>
</dbReference>
<dbReference type="CDD" id="cd00082">
    <property type="entry name" value="HisKA"/>
    <property type="match status" value="1"/>
</dbReference>
<dbReference type="Pfam" id="PF00497">
    <property type="entry name" value="SBP_bac_3"/>
    <property type="match status" value="1"/>
</dbReference>
<keyword evidence="11" id="KW-1185">Reference proteome</keyword>
<dbReference type="SUPFAM" id="SSF47384">
    <property type="entry name" value="Homodimeric domain of signal transducing histidine kinase"/>
    <property type="match status" value="1"/>
</dbReference>
<dbReference type="SMART" id="SM00062">
    <property type="entry name" value="PBPb"/>
    <property type="match status" value="1"/>
</dbReference>
<dbReference type="SUPFAM" id="SSF55874">
    <property type="entry name" value="ATPase domain of HSP90 chaperone/DNA topoisomerase II/histidine kinase"/>
    <property type="match status" value="1"/>
</dbReference>
<dbReference type="InterPro" id="IPR011006">
    <property type="entry name" value="CheY-like_superfamily"/>
</dbReference>
<dbReference type="PROSITE" id="PS50112">
    <property type="entry name" value="PAS"/>
    <property type="match status" value="1"/>
</dbReference>
<dbReference type="InterPro" id="IPR000014">
    <property type="entry name" value="PAS"/>
</dbReference>
<dbReference type="Pfam" id="PF02518">
    <property type="entry name" value="HATPase_c"/>
    <property type="match status" value="1"/>
</dbReference>
<dbReference type="InterPro" id="IPR001789">
    <property type="entry name" value="Sig_transdc_resp-reg_receiver"/>
</dbReference>
<dbReference type="SMART" id="SM00448">
    <property type="entry name" value="REC"/>
    <property type="match status" value="1"/>
</dbReference>
<name>A0A1H2HIP0_9BACT</name>
<evidence type="ECO:0000259" key="6">
    <source>
        <dbReference type="PROSITE" id="PS50109"/>
    </source>
</evidence>
<dbReference type="Proteomes" id="UP000199608">
    <property type="component" value="Unassembled WGS sequence"/>
</dbReference>
<gene>
    <name evidence="10" type="ORF">SAMN04487931_106266</name>
</gene>
<dbReference type="AlphaFoldDB" id="A0A1H2HIP0"/>
<dbReference type="Gene3D" id="3.30.450.20">
    <property type="entry name" value="PAS domain"/>
    <property type="match status" value="1"/>
</dbReference>
<keyword evidence="5" id="KW-1133">Transmembrane helix</keyword>
<evidence type="ECO:0000313" key="10">
    <source>
        <dbReference type="EMBL" id="SDU31684.1"/>
    </source>
</evidence>
<keyword evidence="5" id="KW-0472">Membrane</keyword>
<dbReference type="PANTHER" id="PTHR43065">
    <property type="entry name" value="SENSOR HISTIDINE KINASE"/>
    <property type="match status" value="1"/>
</dbReference>
<feature type="domain" description="PAS" evidence="8">
    <location>
        <begin position="350"/>
        <end position="420"/>
    </location>
</feature>
<evidence type="ECO:0000313" key="11">
    <source>
        <dbReference type="Proteomes" id="UP000199608"/>
    </source>
</evidence>
<dbReference type="InterPro" id="IPR004358">
    <property type="entry name" value="Sig_transdc_His_kin-like_C"/>
</dbReference>
<dbReference type="SUPFAM" id="SSF55785">
    <property type="entry name" value="PYP-like sensor domain (PAS domain)"/>
    <property type="match status" value="1"/>
</dbReference>
<dbReference type="Gene3D" id="3.30.565.10">
    <property type="entry name" value="Histidine kinase-like ATPase, C-terminal domain"/>
    <property type="match status" value="1"/>
</dbReference>
<dbReference type="InterPro" id="IPR001638">
    <property type="entry name" value="Solute-binding_3/MltF_N"/>
</dbReference>
<reference evidence="11" key="1">
    <citation type="submission" date="2016-10" db="EMBL/GenBank/DDBJ databases">
        <authorList>
            <person name="Varghese N."/>
            <person name="Submissions S."/>
        </authorList>
    </citation>
    <scope>NUCLEOTIDE SEQUENCE [LARGE SCALE GENOMIC DNA]</scope>
    <source>
        <strain evidence="11">DSM 3384</strain>
    </source>
</reference>
<keyword evidence="5" id="KW-0812">Transmembrane</keyword>
<dbReference type="GO" id="GO:0000155">
    <property type="term" value="F:phosphorelay sensor kinase activity"/>
    <property type="evidence" value="ECO:0007669"/>
    <property type="project" value="InterPro"/>
</dbReference>
<dbReference type="Gene3D" id="3.40.50.2300">
    <property type="match status" value="1"/>
</dbReference>
<evidence type="ECO:0000256" key="1">
    <source>
        <dbReference type="ARBA" id="ARBA00000085"/>
    </source>
</evidence>
<feature type="domain" description="Histidine kinase" evidence="6">
    <location>
        <begin position="496"/>
        <end position="718"/>
    </location>
</feature>
<dbReference type="Gene3D" id="1.10.287.130">
    <property type="match status" value="1"/>
</dbReference>
<evidence type="ECO:0000256" key="5">
    <source>
        <dbReference type="SAM" id="Phobius"/>
    </source>
</evidence>
<feature type="domain" description="PAC" evidence="9">
    <location>
        <begin position="424"/>
        <end position="476"/>
    </location>
</feature>